<feature type="region of interest" description="Disordered" evidence="1">
    <location>
        <begin position="1"/>
        <end position="20"/>
    </location>
</feature>
<evidence type="ECO:0000313" key="4">
    <source>
        <dbReference type="Proteomes" id="UP001229421"/>
    </source>
</evidence>
<organism evidence="3 4">
    <name type="scientific">Tagetes erecta</name>
    <name type="common">African marigold</name>
    <dbReference type="NCBI Taxonomy" id="13708"/>
    <lineage>
        <taxon>Eukaryota</taxon>
        <taxon>Viridiplantae</taxon>
        <taxon>Streptophyta</taxon>
        <taxon>Embryophyta</taxon>
        <taxon>Tracheophyta</taxon>
        <taxon>Spermatophyta</taxon>
        <taxon>Magnoliopsida</taxon>
        <taxon>eudicotyledons</taxon>
        <taxon>Gunneridae</taxon>
        <taxon>Pentapetalae</taxon>
        <taxon>asterids</taxon>
        <taxon>campanulids</taxon>
        <taxon>Asterales</taxon>
        <taxon>Asteraceae</taxon>
        <taxon>Asteroideae</taxon>
        <taxon>Heliantheae alliance</taxon>
        <taxon>Tageteae</taxon>
        <taxon>Tagetes</taxon>
    </lineage>
</organism>
<keyword evidence="2" id="KW-1133">Transmembrane helix</keyword>
<gene>
    <name evidence="3" type="ORF">QVD17_05462</name>
</gene>
<comment type="caution">
    <text evidence="3">The sequence shown here is derived from an EMBL/GenBank/DDBJ whole genome shotgun (WGS) entry which is preliminary data.</text>
</comment>
<feature type="transmembrane region" description="Helical" evidence="2">
    <location>
        <begin position="55"/>
        <end position="77"/>
    </location>
</feature>
<keyword evidence="4" id="KW-1185">Reference proteome</keyword>
<dbReference type="Proteomes" id="UP001229421">
    <property type="component" value="Unassembled WGS sequence"/>
</dbReference>
<proteinExistence type="predicted"/>
<reference evidence="3" key="1">
    <citation type="journal article" date="2023" name="bioRxiv">
        <title>Improved chromosome-level genome assembly for marigold (Tagetes erecta).</title>
        <authorList>
            <person name="Jiang F."/>
            <person name="Yuan L."/>
            <person name="Wang S."/>
            <person name="Wang H."/>
            <person name="Xu D."/>
            <person name="Wang A."/>
            <person name="Fan W."/>
        </authorList>
    </citation>
    <scope>NUCLEOTIDE SEQUENCE</scope>
    <source>
        <strain evidence="3">WSJ</strain>
        <tissue evidence="3">Leaf</tissue>
    </source>
</reference>
<dbReference type="AlphaFoldDB" id="A0AAD8LDV9"/>
<name>A0AAD8LDV9_TARER</name>
<dbReference type="EMBL" id="JAUHHV010000001">
    <property type="protein sequence ID" value="KAK1439642.1"/>
    <property type="molecule type" value="Genomic_DNA"/>
</dbReference>
<evidence type="ECO:0000313" key="3">
    <source>
        <dbReference type="EMBL" id="KAK1439642.1"/>
    </source>
</evidence>
<evidence type="ECO:0000256" key="1">
    <source>
        <dbReference type="SAM" id="MobiDB-lite"/>
    </source>
</evidence>
<keyword evidence="2" id="KW-0472">Membrane</keyword>
<sequence length="88" mass="9917">MSVTISSGEGSGGEKGRDEEGGVLLVNEMQSSAGGKTRCRCGERAPRVSSFIYKYPIPFILFIYVSHHSIKSIFFIVQDWREVERRFV</sequence>
<keyword evidence="2" id="KW-0812">Transmembrane</keyword>
<accession>A0AAD8LDV9</accession>
<evidence type="ECO:0000256" key="2">
    <source>
        <dbReference type="SAM" id="Phobius"/>
    </source>
</evidence>
<protein>
    <submittedName>
        <fullName evidence="3">Uncharacterized protein</fullName>
    </submittedName>
</protein>